<keyword evidence="1" id="KW-0378">Hydrolase</keyword>
<reference evidence="1 2" key="1">
    <citation type="journal article" date="2023" name="Microorganisms">
        <title>Thiorhodovibrio frisius and Trv. litoralis spp. nov., Two Novel Members from a Clade of Fastidious Purple Sulfur Bacteria That Exhibit Unique Red-Shifted Light-Harvesting Capabilities.</title>
        <authorList>
            <person name="Methner A."/>
            <person name="Kuzyk S.B."/>
            <person name="Petersen J."/>
            <person name="Bauer S."/>
            <person name="Brinkmann H."/>
            <person name="Sichau K."/>
            <person name="Wanner G."/>
            <person name="Wolf J."/>
            <person name="Neumann-Schaal M."/>
            <person name="Henke P."/>
            <person name="Tank M."/>
            <person name="Sproer C."/>
            <person name="Bunk B."/>
            <person name="Overmann J."/>
        </authorList>
    </citation>
    <scope>NUCLEOTIDE SEQUENCE [LARGE SCALE GENOMIC DNA]</scope>
    <source>
        <strain evidence="1 2">DSM 6702</strain>
    </source>
</reference>
<dbReference type="Pfam" id="PF13344">
    <property type="entry name" value="Hydrolase_6"/>
    <property type="match status" value="1"/>
</dbReference>
<dbReference type="GO" id="GO:0016787">
    <property type="term" value="F:hydrolase activity"/>
    <property type="evidence" value="ECO:0007669"/>
    <property type="project" value="UniProtKB-KW"/>
</dbReference>
<sequence>MITPAQLIERYDGFLLDAYGVLLDDTGPLPGAADFLARLDAAGKPWLIVTNAASRLPEQLAADFTAKGLPLRARHLLTSGMLLQPYFAHQGLAGASCLLLGPPSAQGYVTRAGGRLVEDDRDAEVVVIADQNGVRWPEDFNRVLNLIMRRRTDAQPLHLLLCNPDLIFPCAPDTFSLTAGAMAVLLETVLNAHDPGQPLAFERLGKPCRPIFDQARELLGVQHLVMIGDQLGTDIRGALDAGMDAVLIGTGLAGGAPIIPDARGAQAGPLPRPTWQLRGLEDV</sequence>
<dbReference type="SUPFAM" id="SSF56784">
    <property type="entry name" value="HAD-like"/>
    <property type="match status" value="1"/>
</dbReference>
<dbReference type="RefSeq" id="WP_328987793.1">
    <property type="nucleotide sequence ID" value="NZ_CP121472.1"/>
</dbReference>
<accession>A0ABZ0SB51</accession>
<dbReference type="InterPro" id="IPR036412">
    <property type="entry name" value="HAD-like_sf"/>
</dbReference>
<proteinExistence type="predicted"/>
<dbReference type="PANTHER" id="PTHR19288:SF90">
    <property type="entry name" value="OS08G0542600 PROTEIN"/>
    <property type="match status" value="1"/>
</dbReference>
<dbReference type="Proteomes" id="UP001432180">
    <property type="component" value="Chromosome"/>
</dbReference>
<dbReference type="EMBL" id="CP121472">
    <property type="protein sequence ID" value="WPL17276.1"/>
    <property type="molecule type" value="Genomic_DNA"/>
</dbReference>
<dbReference type="InterPro" id="IPR006357">
    <property type="entry name" value="HAD-SF_hydro_IIA"/>
</dbReference>
<gene>
    <name evidence="1" type="primary">yutF</name>
    <name evidence="1" type="ORF">Thiowin_02272</name>
</gene>
<dbReference type="EC" id="3.-.-.-" evidence="1"/>
<dbReference type="Gene3D" id="3.40.50.1000">
    <property type="entry name" value="HAD superfamily/HAD-like"/>
    <property type="match status" value="2"/>
</dbReference>
<evidence type="ECO:0000313" key="2">
    <source>
        <dbReference type="Proteomes" id="UP001432180"/>
    </source>
</evidence>
<dbReference type="PANTHER" id="PTHR19288">
    <property type="entry name" value="4-NITROPHENYLPHOSPHATASE-RELATED"/>
    <property type="match status" value="1"/>
</dbReference>
<evidence type="ECO:0000313" key="1">
    <source>
        <dbReference type="EMBL" id="WPL17276.1"/>
    </source>
</evidence>
<organism evidence="1 2">
    <name type="scientific">Thiorhodovibrio winogradskyi</name>
    <dbReference type="NCBI Taxonomy" id="77007"/>
    <lineage>
        <taxon>Bacteria</taxon>
        <taxon>Pseudomonadati</taxon>
        <taxon>Pseudomonadota</taxon>
        <taxon>Gammaproteobacteria</taxon>
        <taxon>Chromatiales</taxon>
        <taxon>Chromatiaceae</taxon>
        <taxon>Thiorhodovibrio</taxon>
    </lineage>
</organism>
<dbReference type="InterPro" id="IPR023214">
    <property type="entry name" value="HAD_sf"/>
</dbReference>
<name>A0ABZ0SB51_9GAMM</name>
<dbReference type="Pfam" id="PF13242">
    <property type="entry name" value="Hydrolase_like"/>
    <property type="match status" value="1"/>
</dbReference>
<protein>
    <submittedName>
        <fullName evidence="1">Hydrolase YutF</fullName>
        <ecNumber evidence="1">3.-.-.-</ecNumber>
    </submittedName>
</protein>
<keyword evidence="2" id="KW-1185">Reference proteome</keyword>